<evidence type="ECO:0000256" key="1">
    <source>
        <dbReference type="ARBA" id="ARBA00001946"/>
    </source>
</evidence>
<feature type="region of interest" description="Disordered" evidence="8">
    <location>
        <begin position="83"/>
        <end position="109"/>
    </location>
</feature>
<comment type="similarity">
    <text evidence="2">Belongs to the PPase family.</text>
</comment>
<feature type="compositionally biased region" description="Low complexity" evidence="8">
    <location>
        <begin position="737"/>
        <end position="749"/>
    </location>
</feature>
<keyword evidence="6" id="KW-0460">Magnesium</keyword>
<dbReference type="GO" id="GO:0005737">
    <property type="term" value="C:cytoplasm"/>
    <property type="evidence" value="ECO:0007669"/>
    <property type="project" value="InterPro"/>
</dbReference>
<feature type="signal peptide" evidence="9">
    <location>
        <begin position="1"/>
        <end position="23"/>
    </location>
</feature>
<feature type="compositionally biased region" description="Low complexity" evidence="8">
    <location>
        <begin position="341"/>
        <end position="354"/>
    </location>
</feature>
<evidence type="ECO:0000256" key="6">
    <source>
        <dbReference type="ARBA" id="ARBA00022842"/>
    </source>
</evidence>
<accession>A0A150H301</accession>
<gene>
    <name evidence="10" type="ORF">GPECTOR_1g34</name>
</gene>
<protein>
    <recommendedName>
        <fullName evidence="3">inorganic diphosphatase</fullName>
        <ecNumber evidence="3">3.6.1.1</ecNumber>
    </recommendedName>
</protein>
<reference evidence="11" key="1">
    <citation type="journal article" date="2016" name="Nat. Commun.">
        <title>The Gonium pectorale genome demonstrates co-option of cell cycle regulation during the evolution of multicellularity.</title>
        <authorList>
            <person name="Hanschen E.R."/>
            <person name="Marriage T.N."/>
            <person name="Ferris P.J."/>
            <person name="Hamaji T."/>
            <person name="Toyoda A."/>
            <person name="Fujiyama A."/>
            <person name="Neme R."/>
            <person name="Noguchi H."/>
            <person name="Minakuchi Y."/>
            <person name="Suzuki M."/>
            <person name="Kawai-Toyooka H."/>
            <person name="Smith D.R."/>
            <person name="Sparks H."/>
            <person name="Anderson J."/>
            <person name="Bakaric R."/>
            <person name="Luria V."/>
            <person name="Karger A."/>
            <person name="Kirschner M.W."/>
            <person name="Durand P.M."/>
            <person name="Michod R.E."/>
            <person name="Nozaki H."/>
            <person name="Olson B.J."/>
        </authorList>
    </citation>
    <scope>NUCLEOTIDE SEQUENCE [LARGE SCALE GENOMIC DNA]</scope>
    <source>
        <strain evidence="11">NIES-2863</strain>
    </source>
</reference>
<dbReference type="EMBL" id="LSYV01000002">
    <property type="protein sequence ID" value="KXZ56383.1"/>
    <property type="molecule type" value="Genomic_DNA"/>
</dbReference>
<name>A0A150H301_GONPE</name>
<keyword evidence="4" id="KW-0479">Metal-binding</keyword>
<feature type="compositionally biased region" description="Low complexity" evidence="8">
    <location>
        <begin position="260"/>
        <end position="274"/>
    </location>
</feature>
<evidence type="ECO:0000256" key="4">
    <source>
        <dbReference type="ARBA" id="ARBA00022723"/>
    </source>
</evidence>
<evidence type="ECO:0000256" key="9">
    <source>
        <dbReference type="SAM" id="SignalP"/>
    </source>
</evidence>
<evidence type="ECO:0000256" key="2">
    <source>
        <dbReference type="ARBA" id="ARBA00006220"/>
    </source>
</evidence>
<dbReference type="Proteomes" id="UP000075714">
    <property type="component" value="Unassembled WGS sequence"/>
</dbReference>
<evidence type="ECO:0000256" key="3">
    <source>
        <dbReference type="ARBA" id="ARBA00012146"/>
    </source>
</evidence>
<dbReference type="PANTHER" id="PTHR10286">
    <property type="entry name" value="INORGANIC PYROPHOSPHATASE"/>
    <property type="match status" value="1"/>
</dbReference>
<organism evidence="10 11">
    <name type="scientific">Gonium pectorale</name>
    <name type="common">Green alga</name>
    <dbReference type="NCBI Taxonomy" id="33097"/>
    <lineage>
        <taxon>Eukaryota</taxon>
        <taxon>Viridiplantae</taxon>
        <taxon>Chlorophyta</taxon>
        <taxon>core chlorophytes</taxon>
        <taxon>Chlorophyceae</taxon>
        <taxon>CS clade</taxon>
        <taxon>Chlamydomonadales</taxon>
        <taxon>Volvocaceae</taxon>
        <taxon>Gonium</taxon>
    </lineage>
</organism>
<feature type="compositionally biased region" description="Polar residues" evidence="8">
    <location>
        <begin position="281"/>
        <end position="292"/>
    </location>
</feature>
<evidence type="ECO:0000313" key="11">
    <source>
        <dbReference type="Proteomes" id="UP000075714"/>
    </source>
</evidence>
<dbReference type="EC" id="3.6.1.1" evidence="3"/>
<keyword evidence="9" id="KW-0732">Signal</keyword>
<comment type="cofactor">
    <cofactor evidence="1">
        <name>Mg(2+)</name>
        <dbReference type="ChEBI" id="CHEBI:18420"/>
    </cofactor>
</comment>
<evidence type="ECO:0000256" key="7">
    <source>
        <dbReference type="ARBA" id="ARBA00047820"/>
    </source>
</evidence>
<dbReference type="STRING" id="33097.A0A150H301"/>
<sequence>MRRRVARAAAALVLITVVGTAAAMTAAANATSPAQAVVTKPATSAATPAKQADPGTSVGAAAAGPMAAALAAAMAAAAAAPAATSSVPSATKRQPPSGPSDSSDSSTAASAATNVSTITAGSIVPKAARPSAAAVVDAISAAPAPVPAATAPNATTAVKRSPVAIAKLANSSSSGNAGGTPSSKSTAAISVDPLAAGPLADAMAGAVSLSATAVKPTTAAAATPGDVTERPPVGPAESTTGSDASNVPGSITPSMAGPLAEAMADAVSEAAAAAPKPPPVQQTVEGTRPKSSNATVAGVSIAPHAAGPLAAAMVDAISAAAPAEAADAVLEPPSSPPPADVGPGSSEGEGAAAANASGVAAGPLTQYAAAGPLAEALADAISAAAVPAAAAAAAPKEVKRLQPAAPAVMPMTSSSDFTAGGAATNASALAASTLAPYTAPTGLVKSYAKIVPGPSLISEPDLKLFKVYPGCRTRAYGVPGLPNFAVYCESNTTAGPRNVSYWHEVPLNMTTDPRDGTVELWVTNEIPKGTNAKIETQTTWAHTPMAQSITDPRLNRTASTLRYYRVGPSLVNYGGIPQTWEASDRPDGLTGFPSDNDPVDFLELGAAPLPVGGVVRVKLLGALLMIDSNETDFKVLVLSVKDPAATAWADIEDVPVETRCGLYEFFRTYKVAEGKAANKFWDTAANATTSAPQDWRRAFLGRDVTAEVLRSKHADWGRLVAGGCGSVRCQPLLTAVRQGGSSSSTGRQGAAKMAPEAK</sequence>
<keyword evidence="11" id="KW-1185">Reference proteome</keyword>
<feature type="compositionally biased region" description="Polar residues" evidence="8">
    <location>
        <begin position="237"/>
        <end position="253"/>
    </location>
</feature>
<dbReference type="OrthoDB" id="537538at2759"/>
<dbReference type="AlphaFoldDB" id="A0A150H301"/>
<comment type="catalytic activity">
    <reaction evidence="7">
        <text>diphosphate + H2O = 2 phosphate + H(+)</text>
        <dbReference type="Rhea" id="RHEA:24576"/>
        <dbReference type="ChEBI" id="CHEBI:15377"/>
        <dbReference type="ChEBI" id="CHEBI:15378"/>
        <dbReference type="ChEBI" id="CHEBI:33019"/>
        <dbReference type="ChEBI" id="CHEBI:43474"/>
        <dbReference type="EC" id="3.6.1.1"/>
    </reaction>
</comment>
<evidence type="ECO:0000256" key="8">
    <source>
        <dbReference type="SAM" id="MobiDB-lite"/>
    </source>
</evidence>
<dbReference type="InterPro" id="IPR036649">
    <property type="entry name" value="Pyrophosphatase_sf"/>
</dbReference>
<feature type="region of interest" description="Disordered" evidence="8">
    <location>
        <begin position="737"/>
        <end position="758"/>
    </location>
</feature>
<dbReference type="Gene3D" id="3.90.80.10">
    <property type="entry name" value="Inorganic pyrophosphatase"/>
    <property type="match status" value="1"/>
</dbReference>
<feature type="compositionally biased region" description="Polar residues" evidence="8">
    <location>
        <begin position="84"/>
        <end position="94"/>
    </location>
</feature>
<dbReference type="SUPFAM" id="SSF50324">
    <property type="entry name" value="Inorganic pyrophosphatase"/>
    <property type="match status" value="1"/>
</dbReference>
<proteinExistence type="inferred from homology"/>
<evidence type="ECO:0000256" key="5">
    <source>
        <dbReference type="ARBA" id="ARBA00022801"/>
    </source>
</evidence>
<dbReference type="GO" id="GO:0006796">
    <property type="term" value="P:phosphate-containing compound metabolic process"/>
    <property type="evidence" value="ECO:0007669"/>
    <property type="project" value="InterPro"/>
</dbReference>
<dbReference type="InterPro" id="IPR008162">
    <property type="entry name" value="Pyrophosphatase"/>
</dbReference>
<dbReference type="GO" id="GO:0004427">
    <property type="term" value="F:inorganic diphosphate phosphatase activity"/>
    <property type="evidence" value="ECO:0007669"/>
    <property type="project" value="UniProtKB-EC"/>
</dbReference>
<comment type="caution">
    <text evidence="10">The sequence shown here is derived from an EMBL/GenBank/DDBJ whole genome shotgun (WGS) entry which is preliminary data.</text>
</comment>
<dbReference type="Pfam" id="PF00719">
    <property type="entry name" value="Pyrophosphatase"/>
    <property type="match status" value="1"/>
</dbReference>
<evidence type="ECO:0000313" key="10">
    <source>
        <dbReference type="EMBL" id="KXZ56383.1"/>
    </source>
</evidence>
<feature type="chain" id="PRO_5007562372" description="inorganic diphosphatase" evidence="9">
    <location>
        <begin position="24"/>
        <end position="758"/>
    </location>
</feature>
<feature type="region of interest" description="Disordered" evidence="8">
    <location>
        <begin position="219"/>
        <end position="292"/>
    </location>
</feature>
<keyword evidence="5" id="KW-0378">Hydrolase</keyword>
<feature type="compositionally biased region" description="Low complexity" evidence="8">
    <location>
        <begin position="100"/>
        <end position="109"/>
    </location>
</feature>
<feature type="region of interest" description="Disordered" evidence="8">
    <location>
        <begin position="325"/>
        <end position="354"/>
    </location>
</feature>
<dbReference type="GO" id="GO:0000287">
    <property type="term" value="F:magnesium ion binding"/>
    <property type="evidence" value="ECO:0007669"/>
    <property type="project" value="InterPro"/>
</dbReference>